<feature type="transmembrane region" description="Helical" evidence="5">
    <location>
        <begin position="262"/>
        <end position="283"/>
    </location>
</feature>
<proteinExistence type="inferred from homology"/>
<dbReference type="Gene3D" id="1.20.1250.20">
    <property type="entry name" value="MFS general substrate transporter like domains"/>
    <property type="match status" value="1"/>
</dbReference>
<dbReference type="InterPro" id="IPR020846">
    <property type="entry name" value="MFS_dom"/>
</dbReference>
<reference evidence="7 8" key="1">
    <citation type="journal article" date="2021" name="Nat. Commun.">
        <title>Genetic determinants of endophytism in the Arabidopsis root mycobiome.</title>
        <authorList>
            <person name="Mesny F."/>
            <person name="Miyauchi S."/>
            <person name="Thiergart T."/>
            <person name="Pickel B."/>
            <person name="Atanasova L."/>
            <person name="Karlsson M."/>
            <person name="Huettel B."/>
            <person name="Barry K.W."/>
            <person name="Haridas S."/>
            <person name="Chen C."/>
            <person name="Bauer D."/>
            <person name="Andreopoulos W."/>
            <person name="Pangilinan J."/>
            <person name="LaButti K."/>
            <person name="Riley R."/>
            <person name="Lipzen A."/>
            <person name="Clum A."/>
            <person name="Drula E."/>
            <person name="Henrissat B."/>
            <person name="Kohler A."/>
            <person name="Grigoriev I.V."/>
            <person name="Martin F.M."/>
            <person name="Hacquard S."/>
        </authorList>
    </citation>
    <scope>NUCLEOTIDE SEQUENCE [LARGE SCALE GENOMIC DNA]</scope>
    <source>
        <strain evidence="7 8">MPI-CAGE-CH-0241</strain>
    </source>
</reference>
<keyword evidence="3" id="KW-0325">Glycoprotein</keyword>
<comment type="caution">
    <text evidence="7">The sequence shown here is derived from an EMBL/GenBank/DDBJ whole genome shotgun (WGS) entry which is preliminary data.</text>
</comment>
<keyword evidence="8" id="KW-1185">Reference proteome</keyword>
<dbReference type="Pfam" id="PF07690">
    <property type="entry name" value="MFS_1"/>
    <property type="match status" value="1"/>
</dbReference>
<comment type="similarity">
    <text evidence="2">Belongs to the major facilitator superfamily. Monocarboxylate porter (TC 2.A.1.13) family.</text>
</comment>
<evidence type="ECO:0000256" key="5">
    <source>
        <dbReference type="SAM" id="Phobius"/>
    </source>
</evidence>
<keyword evidence="5" id="KW-1133">Transmembrane helix</keyword>
<gene>
    <name evidence="7" type="ORF">B0T10DRAFT_546574</name>
</gene>
<feature type="transmembrane region" description="Helical" evidence="5">
    <location>
        <begin position="393"/>
        <end position="415"/>
    </location>
</feature>
<dbReference type="InterPro" id="IPR011701">
    <property type="entry name" value="MFS"/>
</dbReference>
<evidence type="ECO:0000256" key="3">
    <source>
        <dbReference type="ARBA" id="ARBA00023180"/>
    </source>
</evidence>
<evidence type="ECO:0000313" key="8">
    <source>
        <dbReference type="Proteomes" id="UP000777438"/>
    </source>
</evidence>
<dbReference type="EMBL" id="JAGPYM010000006">
    <property type="protein sequence ID" value="KAH6893318.1"/>
    <property type="molecule type" value="Genomic_DNA"/>
</dbReference>
<dbReference type="PANTHER" id="PTHR11360:SF230">
    <property type="entry name" value="MONOCARBOXYLATE TRANSPORTER, PUTATIVE (AFU_ORTHOLOGUE AFUA_2G12790)-RELATED"/>
    <property type="match status" value="1"/>
</dbReference>
<feature type="transmembrane region" description="Helical" evidence="5">
    <location>
        <begin position="303"/>
        <end position="324"/>
    </location>
</feature>
<protein>
    <submittedName>
        <fullName evidence="7">Major facilitator superfamily domain-containing protein</fullName>
    </submittedName>
</protein>
<organism evidence="7 8">
    <name type="scientific">Thelonectria olida</name>
    <dbReference type="NCBI Taxonomy" id="1576542"/>
    <lineage>
        <taxon>Eukaryota</taxon>
        <taxon>Fungi</taxon>
        <taxon>Dikarya</taxon>
        <taxon>Ascomycota</taxon>
        <taxon>Pezizomycotina</taxon>
        <taxon>Sordariomycetes</taxon>
        <taxon>Hypocreomycetidae</taxon>
        <taxon>Hypocreales</taxon>
        <taxon>Nectriaceae</taxon>
        <taxon>Thelonectria</taxon>
    </lineage>
</organism>
<dbReference type="SUPFAM" id="SSF103473">
    <property type="entry name" value="MFS general substrate transporter"/>
    <property type="match status" value="1"/>
</dbReference>
<dbReference type="PROSITE" id="PS50850">
    <property type="entry name" value="MFS"/>
    <property type="match status" value="1"/>
</dbReference>
<feature type="transmembrane region" description="Helical" evidence="5">
    <location>
        <begin position="331"/>
        <end position="352"/>
    </location>
</feature>
<keyword evidence="5" id="KW-0812">Transmembrane</keyword>
<name>A0A9P8W9J9_9HYPO</name>
<sequence length="457" mass="48800">MGSPEKTSKAGEQTVVLPASISGQDADANDQPDGGGNRDLERTASTVTLRNLESTWRGWVCVLGSFLFLVPSFGFMSSLGTVQSYLSTNQLSEFSTGEVGWISSVYLFLSLMLNVFVGPIYDVYGPRLLSPLGAVGIVAMFLLMAECNTYWQFMLCLGVFGAIGSALTMVVAVSSVGKIFVKRRGLAMGIALTGSSFGSVIFPIILKYTFPSLGWTWSMRIMALVAVCAMVPGVLCFLPYMRYAPSNSGQSRPKGNVLTLRAFRNPAFNLVTAGMFTLEFIIFGTGGLLPTIATGAGFSPEDAFVLLSIIGSASCVGRVVPGIVGDRLGHFNVIMVMMVITIVFMGTMFVPFGYSAPVLYAFSALWGFGSGSFLSITPVCVGKTCEAKEYGTYYGTMNLVVSFSLLLSLPLSGIMLDNMGAQALAGLYIAILFMAAVCFFAARALLIGKWLSLKTKI</sequence>
<feature type="transmembrane region" description="Helical" evidence="5">
    <location>
        <begin position="185"/>
        <end position="205"/>
    </location>
</feature>
<evidence type="ECO:0000313" key="7">
    <source>
        <dbReference type="EMBL" id="KAH6893318.1"/>
    </source>
</evidence>
<accession>A0A9P8W9J9</accession>
<feature type="transmembrane region" description="Helical" evidence="5">
    <location>
        <begin position="99"/>
        <end position="121"/>
    </location>
</feature>
<feature type="transmembrane region" description="Helical" evidence="5">
    <location>
        <begin position="59"/>
        <end position="79"/>
    </location>
</feature>
<feature type="transmembrane region" description="Helical" evidence="5">
    <location>
        <begin position="128"/>
        <end position="145"/>
    </location>
</feature>
<dbReference type="InterPro" id="IPR050327">
    <property type="entry name" value="Proton-linked_MCT"/>
</dbReference>
<dbReference type="OrthoDB" id="6499973at2759"/>
<dbReference type="Proteomes" id="UP000777438">
    <property type="component" value="Unassembled WGS sequence"/>
</dbReference>
<dbReference type="InterPro" id="IPR036259">
    <property type="entry name" value="MFS_trans_sf"/>
</dbReference>
<feature type="domain" description="Major facilitator superfamily (MFS) profile" evidence="6">
    <location>
        <begin position="57"/>
        <end position="453"/>
    </location>
</feature>
<feature type="transmembrane region" description="Helical" evidence="5">
    <location>
        <begin position="151"/>
        <end position="173"/>
    </location>
</feature>
<evidence type="ECO:0000259" key="6">
    <source>
        <dbReference type="PROSITE" id="PS50850"/>
    </source>
</evidence>
<dbReference type="GO" id="GO:0022857">
    <property type="term" value="F:transmembrane transporter activity"/>
    <property type="evidence" value="ECO:0007669"/>
    <property type="project" value="InterPro"/>
</dbReference>
<evidence type="ECO:0000256" key="4">
    <source>
        <dbReference type="SAM" id="MobiDB-lite"/>
    </source>
</evidence>
<evidence type="ECO:0000256" key="1">
    <source>
        <dbReference type="ARBA" id="ARBA00004141"/>
    </source>
</evidence>
<keyword evidence="5" id="KW-0472">Membrane</keyword>
<dbReference type="PANTHER" id="PTHR11360">
    <property type="entry name" value="MONOCARBOXYLATE TRANSPORTER"/>
    <property type="match status" value="1"/>
</dbReference>
<dbReference type="AlphaFoldDB" id="A0A9P8W9J9"/>
<feature type="transmembrane region" description="Helical" evidence="5">
    <location>
        <begin position="217"/>
        <end position="241"/>
    </location>
</feature>
<comment type="subcellular location">
    <subcellularLocation>
        <location evidence="1">Membrane</location>
        <topology evidence="1">Multi-pass membrane protein</topology>
    </subcellularLocation>
</comment>
<feature type="region of interest" description="Disordered" evidence="4">
    <location>
        <begin position="1"/>
        <end position="42"/>
    </location>
</feature>
<evidence type="ECO:0000256" key="2">
    <source>
        <dbReference type="ARBA" id="ARBA00006727"/>
    </source>
</evidence>
<feature type="transmembrane region" description="Helical" evidence="5">
    <location>
        <begin position="358"/>
        <end position="381"/>
    </location>
</feature>
<dbReference type="GO" id="GO:0016020">
    <property type="term" value="C:membrane"/>
    <property type="evidence" value="ECO:0007669"/>
    <property type="project" value="UniProtKB-SubCell"/>
</dbReference>
<feature type="transmembrane region" description="Helical" evidence="5">
    <location>
        <begin position="427"/>
        <end position="446"/>
    </location>
</feature>